<dbReference type="GO" id="GO:0005886">
    <property type="term" value="C:plasma membrane"/>
    <property type="evidence" value="ECO:0007669"/>
    <property type="project" value="UniProtKB-SubCell"/>
</dbReference>
<comment type="subcellular location">
    <subcellularLocation>
        <location evidence="1">Cell membrane</location>
        <topology evidence="1">Multi-pass membrane protein</topology>
    </subcellularLocation>
</comment>
<keyword evidence="4 6" id="KW-1133">Transmembrane helix</keyword>
<dbReference type="Pfam" id="PF06081">
    <property type="entry name" value="ArAE_1"/>
    <property type="match status" value="1"/>
</dbReference>
<dbReference type="OrthoDB" id="357521at2"/>
<dbReference type="RefSeq" id="WP_126108555.1">
    <property type="nucleotide sequence ID" value="NZ_CP034465.1"/>
</dbReference>
<keyword evidence="3 6" id="KW-0812">Transmembrane</keyword>
<dbReference type="Proteomes" id="UP000273326">
    <property type="component" value="Chromosome"/>
</dbReference>
<dbReference type="PANTHER" id="PTHR40064">
    <property type="entry name" value="MEMBRANE PROTEIN-RELATED"/>
    <property type="match status" value="1"/>
</dbReference>
<evidence type="ECO:0000259" key="7">
    <source>
        <dbReference type="Pfam" id="PF11728"/>
    </source>
</evidence>
<dbReference type="PANTHER" id="PTHR40064:SF1">
    <property type="entry name" value="MEMBRANE PROTEIN"/>
    <property type="match status" value="1"/>
</dbReference>
<feature type="domain" description="Putative aromatic acid exporter C-terminal" evidence="7">
    <location>
        <begin position="146"/>
        <end position="308"/>
    </location>
</feature>
<evidence type="ECO:0000256" key="2">
    <source>
        <dbReference type="ARBA" id="ARBA00022475"/>
    </source>
</evidence>
<reference evidence="9" key="1">
    <citation type="submission" date="2018-12" db="EMBL/GenBank/DDBJ databases">
        <title>Complete genome sequencing of Jeotgalibaca sp. H21T32.</title>
        <authorList>
            <person name="Bae J.-W."/>
            <person name="Lee S.-Y."/>
        </authorList>
    </citation>
    <scope>NUCLEOTIDE SEQUENCE [LARGE SCALE GENOMIC DNA]</scope>
    <source>
        <strain evidence="9">H21T32</strain>
    </source>
</reference>
<dbReference type="AlphaFoldDB" id="A0A3Q9BJ01"/>
<evidence type="ECO:0000256" key="4">
    <source>
        <dbReference type="ARBA" id="ARBA00022989"/>
    </source>
</evidence>
<dbReference type="Gene3D" id="1.20.120.940">
    <property type="entry name" value="Putative aromatic acid exporter, C-terminal domain"/>
    <property type="match status" value="1"/>
</dbReference>
<name>A0A3Q9BJ01_9LACT</name>
<dbReference type="EMBL" id="CP034465">
    <property type="protein sequence ID" value="AZP03464.1"/>
    <property type="molecule type" value="Genomic_DNA"/>
</dbReference>
<evidence type="ECO:0000256" key="1">
    <source>
        <dbReference type="ARBA" id="ARBA00004651"/>
    </source>
</evidence>
<keyword evidence="9" id="KW-1185">Reference proteome</keyword>
<organism evidence="8 9">
    <name type="scientific">Jeotgalibaca ciconiae</name>
    <dbReference type="NCBI Taxonomy" id="2496265"/>
    <lineage>
        <taxon>Bacteria</taxon>
        <taxon>Bacillati</taxon>
        <taxon>Bacillota</taxon>
        <taxon>Bacilli</taxon>
        <taxon>Lactobacillales</taxon>
        <taxon>Carnobacteriaceae</taxon>
        <taxon>Jeotgalibaca</taxon>
    </lineage>
</organism>
<dbReference type="InterPro" id="IPR010343">
    <property type="entry name" value="ArAE_1"/>
</dbReference>
<keyword evidence="2" id="KW-1003">Cell membrane</keyword>
<evidence type="ECO:0000256" key="6">
    <source>
        <dbReference type="SAM" id="Phobius"/>
    </source>
</evidence>
<gene>
    <name evidence="8" type="ORF">EJN90_01580</name>
</gene>
<protein>
    <submittedName>
        <fullName evidence="8">Aromatic acid exporter family protein</fullName>
    </submittedName>
</protein>
<dbReference type="InterPro" id="IPR021062">
    <property type="entry name" value="ArAE_1_C"/>
</dbReference>
<dbReference type="Pfam" id="PF11728">
    <property type="entry name" value="ArAE_1_C"/>
    <property type="match status" value="1"/>
</dbReference>
<evidence type="ECO:0000256" key="5">
    <source>
        <dbReference type="ARBA" id="ARBA00023136"/>
    </source>
</evidence>
<feature type="transmembrane region" description="Helical" evidence="6">
    <location>
        <begin position="123"/>
        <end position="141"/>
    </location>
</feature>
<sequence length="318" mass="36058">MSLSLRTIKISLSAFIAILLSNLIGLDYAVSAGIIAILSVLDTNKSSLLTAGKRVLSTILALTIAAIVFSILGFEIYVFTLYLLIYVPLAYLLGVESGIAPCSVLVTHLLIEESVSLPWITNELLLMLVGAGIAILINLYMPSQSDRIIKMREEADECMREVLLSFSKTLNEGAPINSSLLTKLELLLTEAEKLIFLESENRFLNQSEYDIKYIEMRKNQTTILKYMHQNLEICVIPMKENKILASLFYLTSDQLHENNTGEFLLKDIQLLLNQFRKSSLPQTRFEFENRAILFQLLNDFTRFIQTKKDFFDQNHSLS</sequence>
<dbReference type="InterPro" id="IPR052984">
    <property type="entry name" value="UPF0421"/>
</dbReference>
<accession>A0A3Q9BJ01</accession>
<feature type="transmembrane region" description="Helical" evidence="6">
    <location>
        <begin position="12"/>
        <end position="39"/>
    </location>
</feature>
<evidence type="ECO:0000256" key="3">
    <source>
        <dbReference type="ARBA" id="ARBA00022692"/>
    </source>
</evidence>
<proteinExistence type="predicted"/>
<evidence type="ECO:0000313" key="8">
    <source>
        <dbReference type="EMBL" id="AZP03464.1"/>
    </source>
</evidence>
<dbReference type="KEGG" id="jeh:EJN90_01580"/>
<feature type="transmembrane region" description="Helical" evidence="6">
    <location>
        <begin position="59"/>
        <end position="84"/>
    </location>
</feature>
<dbReference type="InterPro" id="IPR038323">
    <property type="entry name" value="ArAE_1_C_sf"/>
</dbReference>
<evidence type="ECO:0000313" key="9">
    <source>
        <dbReference type="Proteomes" id="UP000273326"/>
    </source>
</evidence>
<keyword evidence="5 6" id="KW-0472">Membrane</keyword>
<feature type="transmembrane region" description="Helical" evidence="6">
    <location>
        <begin position="91"/>
        <end position="111"/>
    </location>
</feature>